<dbReference type="SUPFAM" id="SSF53955">
    <property type="entry name" value="Lysozyme-like"/>
    <property type="match status" value="1"/>
</dbReference>
<comment type="caution">
    <text evidence="4">The sequence shown here is derived from an EMBL/GenBank/DDBJ whole genome shotgun (WGS) entry which is preliminary data.</text>
</comment>
<evidence type="ECO:0000259" key="3">
    <source>
        <dbReference type="Pfam" id="PF01464"/>
    </source>
</evidence>
<feature type="domain" description="Transglycosylase SLT" evidence="3">
    <location>
        <begin position="117"/>
        <end position="216"/>
    </location>
</feature>
<dbReference type="Gene3D" id="1.10.530.10">
    <property type="match status" value="1"/>
</dbReference>
<dbReference type="Proteomes" id="UP000295493">
    <property type="component" value="Unassembled WGS sequence"/>
</dbReference>
<proteinExistence type="inferred from homology"/>
<name>A0A4R6FU27_9SPHN</name>
<accession>A0A4R6FU27</accession>
<dbReference type="EMBL" id="SNWD01000003">
    <property type="protein sequence ID" value="TDN84434.1"/>
    <property type="molecule type" value="Genomic_DNA"/>
</dbReference>
<comment type="similarity">
    <text evidence="1">Belongs to the transglycosylase Slt family.</text>
</comment>
<dbReference type="CDD" id="cd00254">
    <property type="entry name" value="LT-like"/>
    <property type="match status" value="1"/>
</dbReference>
<evidence type="ECO:0000313" key="5">
    <source>
        <dbReference type="Proteomes" id="UP000295493"/>
    </source>
</evidence>
<reference evidence="4 5" key="1">
    <citation type="submission" date="2019-03" db="EMBL/GenBank/DDBJ databases">
        <title>Genomic Encyclopedia of Type Strains, Phase IV (KMG-IV): sequencing the most valuable type-strain genomes for metagenomic binning, comparative biology and taxonomic classification.</title>
        <authorList>
            <person name="Goeker M."/>
        </authorList>
    </citation>
    <scope>NUCLEOTIDE SEQUENCE [LARGE SCALE GENOMIC DNA]</scope>
    <source>
        <strain evidence="4 5">DSM 25059</strain>
    </source>
</reference>
<evidence type="ECO:0000256" key="2">
    <source>
        <dbReference type="ARBA" id="ARBA00009387"/>
    </source>
</evidence>
<dbReference type="PANTHER" id="PTHR37423:SF2">
    <property type="entry name" value="MEMBRANE-BOUND LYTIC MUREIN TRANSGLYCOSYLASE C"/>
    <property type="match status" value="1"/>
</dbReference>
<sequence length="231" mass="25117">MFFPDSRPKDLGMRLKWAVVAGATTGFGSVLPAHAQEMEPPQMTVASELTTDGFRVAEGTDGFLLVEHGIWRKPPTASSEPLATDAGRTYLPYRYPKPQGSAPSGFRRASYLPHVYAAEAQYSLPSGLLDALVWTESRYNPMAISKAGAAGLGQLMPRTARDLGVSNRFDPKANILGAARYLRQMLDKFGVVHLALAAYNAGPGAVERAGGIPRNGETPAYVREVLRHWRF</sequence>
<dbReference type="Pfam" id="PF01464">
    <property type="entry name" value="SLT"/>
    <property type="match status" value="1"/>
</dbReference>
<evidence type="ECO:0000256" key="1">
    <source>
        <dbReference type="ARBA" id="ARBA00007734"/>
    </source>
</evidence>
<gene>
    <name evidence="4" type="ORF">EV664_10373</name>
</gene>
<dbReference type="PANTHER" id="PTHR37423">
    <property type="entry name" value="SOLUBLE LYTIC MUREIN TRANSGLYCOSYLASE-RELATED"/>
    <property type="match status" value="1"/>
</dbReference>
<dbReference type="InterPro" id="IPR008258">
    <property type="entry name" value="Transglycosylase_SLT_dom_1"/>
</dbReference>
<dbReference type="InterPro" id="IPR023346">
    <property type="entry name" value="Lysozyme-like_dom_sf"/>
</dbReference>
<dbReference type="AlphaFoldDB" id="A0A4R6FU27"/>
<keyword evidence="5" id="KW-1185">Reference proteome</keyword>
<evidence type="ECO:0000313" key="4">
    <source>
        <dbReference type="EMBL" id="TDN84434.1"/>
    </source>
</evidence>
<organism evidence="4 5">
    <name type="scientific">Stakelama pacifica</name>
    <dbReference type="NCBI Taxonomy" id="517720"/>
    <lineage>
        <taxon>Bacteria</taxon>
        <taxon>Pseudomonadati</taxon>
        <taxon>Pseudomonadota</taxon>
        <taxon>Alphaproteobacteria</taxon>
        <taxon>Sphingomonadales</taxon>
        <taxon>Sphingomonadaceae</taxon>
        <taxon>Stakelama</taxon>
    </lineage>
</organism>
<protein>
    <submittedName>
        <fullName evidence="4">Transglycosylase-like protein with SLT domain</fullName>
    </submittedName>
</protein>
<comment type="similarity">
    <text evidence="2">Belongs to the virb1 family.</text>
</comment>